<dbReference type="AlphaFoldDB" id="A0A644XSY5"/>
<comment type="caution">
    <text evidence="3">The sequence shown here is derived from an EMBL/GenBank/DDBJ whole genome shotgun (WGS) entry which is preliminary data.</text>
</comment>
<gene>
    <name evidence="3" type="primary">tesE_3</name>
    <name evidence="3" type="ORF">SDC9_65617</name>
</gene>
<evidence type="ECO:0000256" key="1">
    <source>
        <dbReference type="ARBA" id="ARBA00023239"/>
    </source>
</evidence>
<evidence type="ECO:0000313" key="3">
    <source>
        <dbReference type="EMBL" id="MPM19199.1"/>
    </source>
</evidence>
<feature type="domain" description="Fumarylacetoacetase-like C-terminal" evidence="2">
    <location>
        <begin position="98"/>
        <end position="255"/>
    </location>
</feature>
<organism evidence="3">
    <name type="scientific">bioreactor metagenome</name>
    <dbReference type="NCBI Taxonomy" id="1076179"/>
    <lineage>
        <taxon>unclassified sequences</taxon>
        <taxon>metagenomes</taxon>
        <taxon>ecological metagenomes</taxon>
    </lineage>
</organism>
<dbReference type="PANTHER" id="PTHR30143">
    <property type="entry name" value="ACID HYDRATASE"/>
    <property type="match status" value="1"/>
</dbReference>
<accession>A0A644XSY5</accession>
<dbReference type="GO" id="GO:0034856">
    <property type="term" value="F:2-hydroxyhexa-2,4-dienoate hydratase activity"/>
    <property type="evidence" value="ECO:0007669"/>
    <property type="project" value="UniProtKB-EC"/>
</dbReference>
<dbReference type="EC" id="4.2.1.132" evidence="3"/>
<protein>
    <submittedName>
        <fullName evidence="3">2-hydroxyhexa-2,4-dienoate hydratase</fullName>
        <ecNumber evidence="3">4.2.1.132</ecNumber>
    </submittedName>
</protein>
<dbReference type="EMBL" id="VSSQ01003130">
    <property type="protein sequence ID" value="MPM19199.1"/>
    <property type="molecule type" value="Genomic_DNA"/>
</dbReference>
<dbReference type="Gene3D" id="3.90.850.10">
    <property type="entry name" value="Fumarylacetoacetase-like, C-terminal domain"/>
    <property type="match status" value="1"/>
</dbReference>
<dbReference type="Pfam" id="PF01557">
    <property type="entry name" value="FAA_hydrolase"/>
    <property type="match status" value="1"/>
</dbReference>
<dbReference type="InterPro" id="IPR011234">
    <property type="entry name" value="Fumarylacetoacetase-like_C"/>
</dbReference>
<dbReference type="PANTHER" id="PTHR30143:SF0">
    <property type="entry name" value="2-KETO-4-PENTENOATE HYDRATASE"/>
    <property type="match status" value="1"/>
</dbReference>
<sequence length="258" mass="27818">MDLKLAAKLLQEAEEGRYQIPMLTQQFPDMTVRDAYAIQLENVRRRQAAGETLVGMKIGLTSRAMQQLLGVDVPDYGHLFSSMLLLEGQPCSLSQLIQPKVEGELSFCLKKTLKGPGITVADVYNATDYVVPSIEIVDSRIRDWKIKLPDTIADNGSSARFVVGGRMTPIENVDMRLTGMTLERNGELISSGTTAEVWGNPAAAVAWLANVLGELGTALEAGSIIMAGAVTAMLPAQAGDSFTVSFYGMGSVTVKFVE</sequence>
<evidence type="ECO:0000259" key="2">
    <source>
        <dbReference type="Pfam" id="PF01557"/>
    </source>
</evidence>
<keyword evidence="1 3" id="KW-0456">Lyase</keyword>
<dbReference type="SUPFAM" id="SSF56529">
    <property type="entry name" value="FAH"/>
    <property type="match status" value="1"/>
</dbReference>
<dbReference type="InterPro" id="IPR036663">
    <property type="entry name" value="Fumarylacetoacetase_C_sf"/>
</dbReference>
<dbReference type="GO" id="GO:0005737">
    <property type="term" value="C:cytoplasm"/>
    <property type="evidence" value="ECO:0007669"/>
    <property type="project" value="TreeGrafter"/>
</dbReference>
<dbReference type="InterPro" id="IPR050772">
    <property type="entry name" value="Hydratase-Decarb/MhpD_sf"/>
</dbReference>
<proteinExistence type="predicted"/>
<name>A0A644XSY5_9ZZZZ</name>
<dbReference type="GO" id="GO:0008684">
    <property type="term" value="F:2-oxopent-4-enoate hydratase activity"/>
    <property type="evidence" value="ECO:0007669"/>
    <property type="project" value="TreeGrafter"/>
</dbReference>
<reference evidence="3" key="1">
    <citation type="submission" date="2019-08" db="EMBL/GenBank/DDBJ databases">
        <authorList>
            <person name="Kucharzyk K."/>
            <person name="Murdoch R.W."/>
            <person name="Higgins S."/>
            <person name="Loffler F."/>
        </authorList>
    </citation>
    <scope>NUCLEOTIDE SEQUENCE</scope>
</reference>